<sequence length="164" mass="18852">MKSIFLALQDAVLLTRTYGGHYLKPVECYNGKNDWEAAQIQELMTVFDDLGPKLYPTFFEKDETKKVELMKTAAEEHVKPYYARLQKYLEENGTGYFVGNDLTVADILHFVFLTGIDEGIFPGVLAEYPKLTAFVEHIQAIPKIKEWLEKRPEAPFSILSKKKQ</sequence>
<reference evidence="6" key="1">
    <citation type="submission" date="2022-11" db="UniProtKB">
        <authorList>
            <consortium name="WormBaseParasite"/>
        </authorList>
    </citation>
    <scope>IDENTIFICATION</scope>
</reference>
<dbReference type="Pfam" id="PF14497">
    <property type="entry name" value="GST_C_3"/>
    <property type="match status" value="1"/>
</dbReference>
<protein>
    <recommendedName>
        <fullName evidence="1">glutathione transferase</fullName>
        <ecNumber evidence="1">2.5.1.18</ecNumber>
    </recommendedName>
</protein>
<dbReference type="InterPro" id="IPR036282">
    <property type="entry name" value="Glutathione-S-Trfase_C_sf"/>
</dbReference>
<dbReference type="PANTHER" id="PTHR11571:SF224">
    <property type="entry name" value="HEMATOPOIETIC PROSTAGLANDIN D SYNTHASE"/>
    <property type="match status" value="1"/>
</dbReference>
<evidence type="ECO:0000256" key="2">
    <source>
        <dbReference type="ARBA" id="ARBA00022679"/>
    </source>
</evidence>
<keyword evidence="2" id="KW-0808">Transferase</keyword>
<keyword evidence="5" id="KW-1185">Reference proteome</keyword>
<dbReference type="Proteomes" id="UP000887566">
    <property type="component" value="Unplaced"/>
</dbReference>
<comment type="catalytic activity">
    <reaction evidence="3">
        <text>RX + glutathione = an S-substituted glutathione + a halide anion + H(+)</text>
        <dbReference type="Rhea" id="RHEA:16437"/>
        <dbReference type="ChEBI" id="CHEBI:15378"/>
        <dbReference type="ChEBI" id="CHEBI:16042"/>
        <dbReference type="ChEBI" id="CHEBI:17792"/>
        <dbReference type="ChEBI" id="CHEBI:57925"/>
        <dbReference type="ChEBI" id="CHEBI:90779"/>
        <dbReference type="EC" id="2.5.1.18"/>
    </reaction>
</comment>
<dbReference type="EC" id="2.5.1.18" evidence="1"/>
<dbReference type="Gene3D" id="3.40.30.10">
    <property type="entry name" value="Glutaredoxin"/>
    <property type="match status" value="1"/>
</dbReference>
<dbReference type="PROSITE" id="PS50405">
    <property type="entry name" value="GST_CTER"/>
    <property type="match status" value="1"/>
</dbReference>
<evidence type="ECO:0000313" key="6">
    <source>
        <dbReference type="WBParaSite" id="PSAMB.scaffold2943size20470.g19755.t1"/>
    </source>
</evidence>
<dbReference type="CDD" id="cd03192">
    <property type="entry name" value="GST_C_Sigma_like"/>
    <property type="match status" value="1"/>
</dbReference>
<dbReference type="FunFam" id="1.20.1050.10:FF:000030">
    <property type="entry name" value="Glutathione S-transferase S1"/>
    <property type="match status" value="1"/>
</dbReference>
<dbReference type="Gene3D" id="1.20.1050.10">
    <property type="match status" value="1"/>
</dbReference>
<proteinExistence type="predicted"/>
<feature type="domain" description="GST C-terminal" evidence="4">
    <location>
        <begin position="33"/>
        <end position="156"/>
    </location>
</feature>
<dbReference type="InterPro" id="IPR010987">
    <property type="entry name" value="Glutathione-S-Trfase_C-like"/>
</dbReference>
<evidence type="ECO:0000256" key="3">
    <source>
        <dbReference type="ARBA" id="ARBA00047960"/>
    </source>
</evidence>
<evidence type="ECO:0000259" key="4">
    <source>
        <dbReference type="PROSITE" id="PS50405"/>
    </source>
</evidence>
<dbReference type="WBParaSite" id="PSAMB.scaffold2943size20470.g19755.t1">
    <property type="protein sequence ID" value="PSAMB.scaffold2943size20470.g19755.t1"/>
    <property type="gene ID" value="PSAMB.scaffold2943size20470.g19755"/>
</dbReference>
<organism evidence="5 6">
    <name type="scientific">Plectus sambesii</name>
    <dbReference type="NCBI Taxonomy" id="2011161"/>
    <lineage>
        <taxon>Eukaryota</taxon>
        <taxon>Metazoa</taxon>
        <taxon>Ecdysozoa</taxon>
        <taxon>Nematoda</taxon>
        <taxon>Chromadorea</taxon>
        <taxon>Plectida</taxon>
        <taxon>Plectina</taxon>
        <taxon>Plectoidea</taxon>
        <taxon>Plectidae</taxon>
        <taxon>Plectus</taxon>
    </lineage>
</organism>
<dbReference type="PANTHER" id="PTHR11571">
    <property type="entry name" value="GLUTATHIONE S-TRANSFERASE"/>
    <property type="match status" value="1"/>
</dbReference>
<dbReference type="InterPro" id="IPR050213">
    <property type="entry name" value="GST_superfamily"/>
</dbReference>
<dbReference type="AlphaFoldDB" id="A0A914W3C5"/>
<evidence type="ECO:0000313" key="5">
    <source>
        <dbReference type="Proteomes" id="UP000887566"/>
    </source>
</evidence>
<dbReference type="InterPro" id="IPR004046">
    <property type="entry name" value="GST_C"/>
</dbReference>
<dbReference type="GO" id="GO:0004364">
    <property type="term" value="F:glutathione transferase activity"/>
    <property type="evidence" value="ECO:0007669"/>
    <property type="project" value="UniProtKB-EC"/>
</dbReference>
<dbReference type="GO" id="GO:0006749">
    <property type="term" value="P:glutathione metabolic process"/>
    <property type="evidence" value="ECO:0007669"/>
    <property type="project" value="TreeGrafter"/>
</dbReference>
<accession>A0A914W3C5</accession>
<dbReference type="SUPFAM" id="SSF47616">
    <property type="entry name" value="GST C-terminal domain-like"/>
    <property type="match status" value="1"/>
</dbReference>
<name>A0A914W3C5_9BILA</name>
<evidence type="ECO:0000256" key="1">
    <source>
        <dbReference type="ARBA" id="ARBA00012452"/>
    </source>
</evidence>